<dbReference type="SMART" id="SM00822">
    <property type="entry name" value="PKS_KR"/>
    <property type="match status" value="1"/>
</dbReference>
<dbReference type="SUPFAM" id="SSF51735">
    <property type="entry name" value="NAD(P)-binding Rossmann-fold domains"/>
    <property type="match status" value="1"/>
</dbReference>
<keyword evidence="2" id="KW-0560">Oxidoreductase</keyword>
<dbReference type="CDD" id="cd05374">
    <property type="entry name" value="17beta-HSD-like_SDR_c"/>
    <property type="match status" value="1"/>
</dbReference>
<dbReference type="PRINTS" id="PR00081">
    <property type="entry name" value="GDHRDH"/>
</dbReference>
<dbReference type="GO" id="GO:0016491">
    <property type="term" value="F:oxidoreductase activity"/>
    <property type="evidence" value="ECO:0007669"/>
    <property type="project" value="UniProtKB-KW"/>
</dbReference>
<dbReference type="OrthoDB" id="9775296at2"/>
<dbReference type="PANTHER" id="PTHR43976:SF16">
    <property type="entry name" value="SHORT-CHAIN DEHYDROGENASE_REDUCTASE FAMILY PROTEIN"/>
    <property type="match status" value="1"/>
</dbReference>
<proteinExistence type="inferred from homology"/>
<dbReference type="InterPro" id="IPR051911">
    <property type="entry name" value="SDR_oxidoreductase"/>
</dbReference>
<protein>
    <recommendedName>
        <fullName evidence="4">Ketoreductase domain-containing protein</fullName>
    </recommendedName>
</protein>
<dbReference type="InterPro" id="IPR057326">
    <property type="entry name" value="KR_dom"/>
</dbReference>
<dbReference type="RefSeq" id="WP_105222373.1">
    <property type="nucleotide sequence ID" value="NZ_CAWNSU010000010.1"/>
</dbReference>
<evidence type="ECO:0000259" key="4">
    <source>
        <dbReference type="SMART" id="SM00822"/>
    </source>
</evidence>
<accession>A0A6N8FTY6</accession>
<evidence type="ECO:0000256" key="3">
    <source>
        <dbReference type="RuleBase" id="RU000363"/>
    </source>
</evidence>
<gene>
    <name evidence="5" type="ORF">BWI75_06665</name>
</gene>
<name>A0A6N8FTY6_9CHRO</name>
<dbReference type="PANTHER" id="PTHR43976">
    <property type="entry name" value="SHORT CHAIN DEHYDROGENASE"/>
    <property type="match status" value="1"/>
</dbReference>
<dbReference type="Pfam" id="PF00106">
    <property type="entry name" value="adh_short"/>
    <property type="match status" value="1"/>
</dbReference>
<organism evidence="5 6">
    <name type="scientific">Gloeocapsopsis dulcis AAB1 = 1H9</name>
    <dbReference type="NCBI Taxonomy" id="1433147"/>
    <lineage>
        <taxon>Bacteria</taxon>
        <taxon>Bacillati</taxon>
        <taxon>Cyanobacteriota</taxon>
        <taxon>Cyanophyceae</taxon>
        <taxon>Oscillatoriophycideae</taxon>
        <taxon>Chroococcales</taxon>
        <taxon>Chroococcaceae</taxon>
        <taxon>Gloeocapsopsis</taxon>
        <taxon>Gloeocapsopsis dulcis</taxon>
    </lineage>
</organism>
<evidence type="ECO:0000256" key="2">
    <source>
        <dbReference type="ARBA" id="ARBA00023002"/>
    </source>
</evidence>
<dbReference type="PRINTS" id="PR00080">
    <property type="entry name" value="SDRFAMILY"/>
</dbReference>
<dbReference type="EMBL" id="NAPY01000007">
    <property type="protein sequence ID" value="MUL36042.1"/>
    <property type="molecule type" value="Genomic_DNA"/>
</dbReference>
<dbReference type="Gene3D" id="3.40.50.720">
    <property type="entry name" value="NAD(P)-binding Rossmann-like Domain"/>
    <property type="match status" value="1"/>
</dbReference>
<dbReference type="AlphaFoldDB" id="A0A6N8FTY6"/>
<evidence type="ECO:0000313" key="5">
    <source>
        <dbReference type="EMBL" id="MUL36042.1"/>
    </source>
</evidence>
<comment type="caution">
    <text evidence="5">The sequence shown here is derived from an EMBL/GenBank/DDBJ whole genome shotgun (WGS) entry which is preliminary data.</text>
</comment>
<sequence>METSLQQSKRLPSNQKVVLVTGASSGFGRAIATLLAQQGMTVFGTSRNPDTYLTNEFELLPLDVRSMDSLKACLKTILQHMNCLDVLINNAGYATFGAIEETSLTEAKAQFETNFFGVASTIQAILPIMRQQGSGHIINISSLSGLAPVPFHGYYSASKHALEAYSEALYHEVKPLNIRVSLVEPQAFNTGIQMQPPQNLMPIYDIGRQKVVGNIEDSIRTGQSPTMVAELVLQILTSSSPRLRYRAGNLAKVFHLARRLLPEPVYEQIVRYHFKLDATSSKFRPSNA</sequence>
<evidence type="ECO:0000313" key="6">
    <source>
        <dbReference type="Proteomes" id="UP000441797"/>
    </source>
</evidence>
<keyword evidence="6" id="KW-1185">Reference proteome</keyword>
<feature type="domain" description="Ketoreductase" evidence="4">
    <location>
        <begin position="16"/>
        <end position="186"/>
    </location>
</feature>
<reference evidence="5 6" key="1">
    <citation type="journal article" date="2019" name="Front. Microbiol.">
        <title>Genomic Features for Desiccation Tolerance and Sugar Biosynthesis in the Extremophile Gloeocapsopsis sp. UTEX B3054.</title>
        <authorList>
            <person name="Urrejola C."/>
            <person name="Alcorta J."/>
            <person name="Salas L."/>
            <person name="Vasquez M."/>
            <person name="Polz M.F."/>
            <person name="Vicuna R."/>
            <person name="Diez B."/>
        </authorList>
    </citation>
    <scope>NUCLEOTIDE SEQUENCE [LARGE SCALE GENOMIC DNA]</scope>
    <source>
        <strain evidence="5 6">1H9</strain>
    </source>
</reference>
<dbReference type="Proteomes" id="UP000441797">
    <property type="component" value="Unassembled WGS sequence"/>
</dbReference>
<evidence type="ECO:0000256" key="1">
    <source>
        <dbReference type="ARBA" id="ARBA00006484"/>
    </source>
</evidence>
<dbReference type="InterPro" id="IPR002347">
    <property type="entry name" value="SDR_fam"/>
</dbReference>
<comment type="similarity">
    <text evidence="1 3">Belongs to the short-chain dehydrogenases/reductases (SDR) family.</text>
</comment>
<dbReference type="InterPro" id="IPR036291">
    <property type="entry name" value="NAD(P)-bd_dom_sf"/>
</dbReference>